<dbReference type="InterPro" id="IPR055414">
    <property type="entry name" value="LRR_R13L4/SHOC2-like"/>
</dbReference>
<evidence type="ECO:0000259" key="18">
    <source>
        <dbReference type="PROSITE" id="PS50011"/>
    </source>
</evidence>
<dbReference type="GO" id="GO:0005524">
    <property type="term" value="F:ATP binding"/>
    <property type="evidence" value="ECO:0007669"/>
    <property type="project" value="UniProtKB-UniRule"/>
</dbReference>
<keyword evidence="10" id="KW-0611">Plant defense</keyword>
<dbReference type="InterPro" id="IPR032675">
    <property type="entry name" value="LRR_dom_sf"/>
</dbReference>
<dbReference type="InterPro" id="IPR000535">
    <property type="entry name" value="MSP_dom"/>
</dbReference>
<protein>
    <recommendedName>
        <fullName evidence="2">non-specific serine/threonine protein kinase</fullName>
        <ecNumber evidence="2">2.7.11.1</ecNumber>
    </recommendedName>
</protein>
<name>A0ABC9B2Z4_9POAL</name>
<evidence type="ECO:0000256" key="5">
    <source>
        <dbReference type="ARBA" id="ARBA00022679"/>
    </source>
</evidence>
<dbReference type="Gene3D" id="2.60.40.10">
    <property type="entry name" value="Immunoglobulins"/>
    <property type="match status" value="1"/>
</dbReference>
<dbReference type="InterPro" id="IPR058922">
    <property type="entry name" value="WHD_DRP"/>
</dbReference>
<keyword evidence="21" id="KW-1185">Reference proteome</keyword>
<evidence type="ECO:0000256" key="10">
    <source>
        <dbReference type="ARBA" id="ARBA00022821"/>
    </source>
</evidence>
<evidence type="ECO:0000313" key="21">
    <source>
        <dbReference type="Proteomes" id="UP001497457"/>
    </source>
</evidence>
<dbReference type="EMBL" id="OZ075134">
    <property type="protein sequence ID" value="CAL4993174.1"/>
    <property type="molecule type" value="Genomic_DNA"/>
</dbReference>
<keyword evidence="3" id="KW-0723">Serine/threonine-protein kinase</keyword>
<reference evidence="21" key="1">
    <citation type="submission" date="2024-06" db="EMBL/GenBank/DDBJ databases">
        <authorList>
            <person name="Ryan C."/>
        </authorList>
    </citation>
    <scope>NUCLEOTIDE SEQUENCE [LARGE SCALE GENOMIC DNA]</scope>
</reference>
<keyword evidence="13" id="KW-0472">Membrane</keyword>
<evidence type="ECO:0000256" key="2">
    <source>
        <dbReference type="ARBA" id="ARBA00012513"/>
    </source>
</evidence>
<dbReference type="GO" id="GO:0004674">
    <property type="term" value="F:protein serine/threonine kinase activity"/>
    <property type="evidence" value="ECO:0007669"/>
    <property type="project" value="UniProtKB-KW"/>
</dbReference>
<dbReference type="InterPro" id="IPR000719">
    <property type="entry name" value="Prot_kinase_dom"/>
</dbReference>
<keyword evidence="11 16" id="KW-0067">ATP-binding</keyword>
<dbReference type="SUPFAM" id="SSF56112">
    <property type="entry name" value="Protein kinase-like (PK-like)"/>
    <property type="match status" value="1"/>
</dbReference>
<organism evidence="20 21">
    <name type="scientific">Urochloa decumbens</name>
    <dbReference type="NCBI Taxonomy" id="240449"/>
    <lineage>
        <taxon>Eukaryota</taxon>
        <taxon>Viridiplantae</taxon>
        <taxon>Streptophyta</taxon>
        <taxon>Embryophyta</taxon>
        <taxon>Tracheophyta</taxon>
        <taxon>Spermatophyta</taxon>
        <taxon>Magnoliopsida</taxon>
        <taxon>Liliopsida</taxon>
        <taxon>Poales</taxon>
        <taxon>Poaceae</taxon>
        <taxon>PACMAD clade</taxon>
        <taxon>Panicoideae</taxon>
        <taxon>Panicodae</taxon>
        <taxon>Paniceae</taxon>
        <taxon>Melinidinae</taxon>
        <taxon>Urochloa</taxon>
    </lineage>
</organism>
<evidence type="ECO:0000256" key="4">
    <source>
        <dbReference type="ARBA" id="ARBA00022614"/>
    </source>
</evidence>
<keyword evidence="7" id="KW-0677">Repeat</keyword>
<comment type="subcellular location">
    <subcellularLocation>
        <location evidence="1">Cell membrane</location>
        <topology evidence="1">Single-pass membrane protein</topology>
    </subcellularLocation>
</comment>
<evidence type="ECO:0000259" key="19">
    <source>
        <dbReference type="PROSITE" id="PS50202"/>
    </source>
</evidence>
<evidence type="ECO:0000256" key="1">
    <source>
        <dbReference type="ARBA" id="ARBA00004162"/>
    </source>
</evidence>
<comment type="catalytic activity">
    <reaction evidence="14">
        <text>L-threonyl-[protein] + ATP = O-phospho-L-threonyl-[protein] + ADP + H(+)</text>
        <dbReference type="Rhea" id="RHEA:46608"/>
        <dbReference type="Rhea" id="RHEA-COMP:11060"/>
        <dbReference type="Rhea" id="RHEA-COMP:11605"/>
        <dbReference type="ChEBI" id="CHEBI:15378"/>
        <dbReference type="ChEBI" id="CHEBI:30013"/>
        <dbReference type="ChEBI" id="CHEBI:30616"/>
        <dbReference type="ChEBI" id="CHEBI:61977"/>
        <dbReference type="ChEBI" id="CHEBI:456216"/>
        <dbReference type="EC" id="2.7.11.1"/>
    </reaction>
</comment>
<dbReference type="SUPFAM" id="SSF49354">
    <property type="entry name" value="PapD-like"/>
    <property type="match status" value="1"/>
</dbReference>
<dbReference type="Gene3D" id="3.80.10.10">
    <property type="entry name" value="Ribonuclease Inhibitor"/>
    <property type="match status" value="4"/>
</dbReference>
<dbReference type="InterPro" id="IPR001611">
    <property type="entry name" value="Leu-rich_rpt"/>
</dbReference>
<dbReference type="Pfam" id="PF00560">
    <property type="entry name" value="LRR_1"/>
    <property type="match status" value="1"/>
</dbReference>
<dbReference type="GO" id="GO:0006952">
    <property type="term" value="P:defense response"/>
    <property type="evidence" value="ECO:0007669"/>
    <property type="project" value="UniProtKB-KW"/>
</dbReference>
<dbReference type="GO" id="GO:0005886">
    <property type="term" value="C:plasma membrane"/>
    <property type="evidence" value="ECO:0007669"/>
    <property type="project" value="UniProtKB-SubCell"/>
</dbReference>
<reference evidence="20 21" key="2">
    <citation type="submission" date="2024-10" db="EMBL/GenBank/DDBJ databases">
        <authorList>
            <person name="Ryan C."/>
        </authorList>
    </citation>
    <scope>NUCLEOTIDE SEQUENCE [LARGE SCALE GENOMIC DNA]</scope>
</reference>
<dbReference type="SUPFAM" id="SSF52047">
    <property type="entry name" value="RNI-like"/>
    <property type="match status" value="2"/>
</dbReference>
<dbReference type="InterPro" id="IPR011009">
    <property type="entry name" value="Kinase-like_dom_sf"/>
</dbReference>
<dbReference type="InterPro" id="IPR056789">
    <property type="entry name" value="LRR_R13L1-DRL21"/>
</dbReference>
<evidence type="ECO:0000256" key="11">
    <source>
        <dbReference type="ARBA" id="ARBA00022840"/>
    </source>
</evidence>
<dbReference type="PROSITE" id="PS00107">
    <property type="entry name" value="PROTEIN_KINASE_ATP"/>
    <property type="match status" value="1"/>
</dbReference>
<dbReference type="Pfam" id="PF00931">
    <property type="entry name" value="NB-ARC"/>
    <property type="match status" value="1"/>
</dbReference>
<dbReference type="InterPro" id="IPR036388">
    <property type="entry name" value="WH-like_DNA-bd_sf"/>
</dbReference>
<dbReference type="PANTHER" id="PTHR36766">
    <property type="entry name" value="PLANT BROAD-SPECTRUM MILDEW RESISTANCE PROTEIN RPW8"/>
    <property type="match status" value="1"/>
</dbReference>
<proteinExistence type="predicted"/>
<dbReference type="Proteomes" id="UP001497457">
    <property type="component" value="Chromosome 24b"/>
</dbReference>
<dbReference type="FunFam" id="1.10.510.10:FF:001023">
    <property type="entry name" value="Os07g0541700 protein"/>
    <property type="match status" value="1"/>
</dbReference>
<evidence type="ECO:0000256" key="3">
    <source>
        <dbReference type="ARBA" id="ARBA00022527"/>
    </source>
</evidence>
<evidence type="ECO:0000256" key="14">
    <source>
        <dbReference type="ARBA" id="ARBA00047899"/>
    </source>
</evidence>
<dbReference type="Gene3D" id="1.10.8.430">
    <property type="entry name" value="Helical domain of apoptotic protease-activating factors"/>
    <property type="match status" value="1"/>
</dbReference>
<dbReference type="Pfam" id="PF00069">
    <property type="entry name" value="Pkinase"/>
    <property type="match status" value="1"/>
</dbReference>
<keyword evidence="5" id="KW-0808">Transferase</keyword>
<accession>A0ABC9B2Z4</accession>
<keyword evidence="6" id="KW-0812">Transmembrane</keyword>
<evidence type="ECO:0000256" key="16">
    <source>
        <dbReference type="PROSITE-ProRule" id="PRU10141"/>
    </source>
</evidence>
<feature type="binding site" evidence="16">
    <location>
        <position position="47"/>
    </location>
    <ligand>
        <name>ATP</name>
        <dbReference type="ChEBI" id="CHEBI:30616"/>
    </ligand>
</feature>
<evidence type="ECO:0000313" key="20">
    <source>
        <dbReference type="EMBL" id="CAL4993174.1"/>
    </source>
</evidence>
<keyword evidence="8 16" id="KW-0547">Nucleotide-binding</keyword>
<evidence type="ECO:0000256" key="8">
    <source>
        <dbReference type="ARBA" id="ARBA00022741"/>
    </source>
</evidence>
<dbReference type="SUPFAM" id="SSF52540">
    <property type="entry name" value="P-loop containing nucleoside triphosphate hydrolases"/>
    <property type="match status" value="1"/>
</dbReference>
<keyword evidence="9" id="KW-0418">Kinase</keyword>
<dbReference type="Pfam" id="PF25019">
    <property type="entry name" value="LRR_R13L1-DRL21"/>
    <property type="match status" value="1"/>
</dbReference>
<dbReference type="SMART" id="SM00220">
    <property type="entry name" value="S_TKc"/>
    <property type="match status" value="1"/>
</dbReference>
<dbReference type="InterPro" id="IPR013783">
    <property type="entry name" value="Ig-like_fold"/>
</dbReference>
<evidence type="ECO:0000256" key="15">
    <source>
        <dbReference type="ARBA" id="ARBA00048679"/>
    </source>
</evidence>
<dbReference type="Pfam" id="PF23559">
    <property type="entry name" value="WHD_DRP"/>
    <property type="match status" value="1"/>
</dbReference>
<dbReference type="InterPro" id="IPR002182">
    <property type="entry name" value="NB-ARC"/>
</dbReference>
<dbReference type="Gene3D" id="1.10.10.10">
    <property type="entry name" value="Winged helix-like DNA-binding domain superfamily/Winged helix DNA-binding domain"/>
    <property type="match status" value="1"/>
</dbReference>
<dbReference type="PROSITE" id="PS50011">
    <property type="entry name" value="PROTEIN_KINASE_DOM"/>
    <property type="match status" value="1"/>
</dbReference>
<dbReference type="FunFam" id="3.30.200.20:FF:000465">
    <property type="entry name" value="Cysteine-rich receptor-like protein kinase 6"/>
    <property type="match status" value="1"/>
</dbReference>
<dbReference type="Pfam" id="PF23598">
    <property type="entry name" value="LRR_14"/>
    <property type="match status" value="2"/>
</dbReference>
<evidence type="ECO:0000256" key="12">
    <source>
        <dbReference type="ARBA" id="ARBA00022989"/>
    </source>
</evidence>
<evidence type="ECO:0000256" key="6">
    <source>
        <dbReference type="ARBA" id="ARBA00022692"/>
    </source>
</evidence>
<dbReference type="Gene3D" id="3.30.200.20">
    <property type="entry name" value="Phosphorylase Kinase, domain 1"/>
    <property type="match status" value="1"/>
</dbReference>
<dbReference type="Gene3D" id="3.40.50.300">
    <property type="entry name" value="P-loop containing nucleotide triphosphate hydrolases"/>
    <property type="match status" value="1"/>
</dbReference>
<dbReference type="Pfam" id="PF00635">
    <property type="entry name" value="Motile_Sperm"/>
    <property type="match status" value="1"/>
</dbReference>
<dbReference type="Gene3D" id="1.10.510.10">
    <property type="entry name" value="Transferase(Phosphotransferase) domain 1"/>
    <property type="match status" value="1"/>
</dbReference>
<gene>
    <name evidence="20" type="ORF">URODEC1_LOCUS61432</name>
</gene>
<dbReference type="InterPro" id="IPR017441">
    <property type="entry name" value="Protein_kinase_ATP_BS"/>
</dbReference>
<evidence type="ECO:0000256" key="7">
    <source>
        <dbReference type="ARBA" id="ARBA00022737"/>
    </source>
</evidence>
<feature type="domain" description="Protein kinase" evidence="18">
    <location>
        <begin position="18"/>
        <end position="307"/>
    </location>
</feature>
<dbReference type="SUPFAM" id="SSF52058">
    <property type="entry name" value="L domain-like"/>
    <property type="match status" value="1"/>
</dbReference>
<dbReference type="InterPro" id="IPR008962">
    <property type="entry name" value="PapD-like_sf"/>
</dbReference>
<dbReference type="PANTHER" id="PTHR36766:SF73">
    <property type="entry name" value="NB-ARC DOMAIN-CONTAINING PROTEIN"/>
    <property type="match status" value="1"/>
</dbReference>
<dbReference type="PROSITE" id="PS50202">
    <property type="entry name" value="MSP"/>
    <property type="match status" value="1"/>
</dbReference>
<dbReference type="EC" id="2.7.11.1" evidence="2"/>
<evidence type="ECO:0000256" key="13">
    <source>
        <dbReference type="ARBA" id="ARBA00023136"/>
    </source>
</evidence>
<keyword evidence="4" id="KW-0433">Leucine-rich repeat</keyword>
<feature type="compositionally biased region" description="Basic and acidic residues" evidence="17">
    <location>
        <begin position="1820"/>
        <end position="1836"/>
    </location>
</feature>
<keyword evidence="12" id="KW-1133">Transmembrane helix</keyword>
<dbReference type="PRINTS" id="PR00364">
    <property type="entry name" value="DISEASERSIST"/>
</dbReference>
<feature type="region of interest" description="Disordered" evidence="17">
    <location>
        <begin position="1817"/>
        <end position="1836"/>
    </location>
</feature>
<dbReference type="InterPro" id="IPR042197">
    <property type="entry name" value="Apaf_helical"/>
</dbReference>
<dbReference type="PROSITE" id="PS00108">
    <property type="entry name" value="PROTEIN_KINASE_ST"/>
    <property type="match status" value="1"/>
</dbReference>
<evidence type="ECO:0000256" key="9">
    <source>
        <dbReference type="ARBA" id="ARBA00022777"/>
    </source>
</evidence>
<feature type="domain" description="MSP" evidence="19">
    <location>
        <begin position="1685"/>
        <end position="1807"/>
    </location>
</feature>
<sequence length="1836" mass="208414">MEPEDVTFQFLREITDDFSEEQKLGEGAFGVVYKGVTKTGEDVAVKKLKLCDANLNDKQFQTEFDNLRNLEHQNIVRILGYCYETEKKPFNLPDGSKVYLEETYRALCFEYMYNGSLQSHLSDEFCGLDWHTRFKIIMGTCEGIRYIHKDLEAPIYHLDIKPDNILLDKDMMPKIADFGLSRIFGKELIRTTENAYGTPGYQPPEYIDKGEISEKFDIFSLGVVMIRILSGPKGYPKCLEMPSDVFIDHVRQTWRNRLQATFSSDSLLEAYCHQVETCTQIALRCLDDDSRKRPDIVNITNMLNEIETGIAKVRQDECCMTMQNNKIEMRKESTDITGLHQNLNLMLGNSSNELEFDNAGDTSSDVVDELIVGRTQEKGKIMTSLLEGMSNSIAILPIHGIGGIGKTTFARMIYNDPEFDCYRKVWVDVSQRFDLNKICESVISQLSENESQANEIKMIHSCLMKQLSSKKIMIVLDDLWEDNQFQLQKLKDMLYHDDSNIIILVTTRSERVAERICTNLEPYKILPLTDEMCWDIIKKRSGFEARDDKEQLAGVGREIAHKCGGVPLAARSLGFTLRSMNFDQWKRVKDSDIWNETISKDITLPNYVLASLMLSYSYMNLCLKPCFTYCGIFPKGHKIVKKDLIYQWISLDFIKPTKLLSRMQLCEKYIMQLLGLSFLQHSMSTPKSSGTYYEEVISFTMHDLVHDLTRSIMGDKILDASKQINTGKNCCIYALLNDCSKSLELYMNCPDSLRALRFFQCAKVELCGAAFSPAKSLCVLDLSECCVQVLPDSIVQLGQLRYLNAPSIQDQTVHSCITGLSKLIYFSIPGSSAISELPVSFDEMINLMHLDLSGCSAIKMVPKSFGNLRRLMHLDLSNCSQVTGISEYLGNLTNLQYLNLSYCENIGKLPGALGGLSEVRYLNLSCSSYLEGHPTGHFLGTLTKLEYLNLSSTAFSYLETLPEDLGSFCQLKYLNLSGCIYLAELPKSLGKLNNLVFLDLSHCSNVYYGIREALDGLTSLKFLNMQGCDIDGGGLHKLKNLTELQYLNLSQCNLGNDHETQMLIEHISALSNLEHLDLSYHRDLPSLPECLCNLRNLNTLNISGWTQLKEIPKSIQNIRSLKFVIADNCDELQYTGQFQLKDRFSWLPVFTVHIVDQSSSSLVELQDSNLATAVLEICSLENVMSTKEAQAVELWKKHTITVLKLKWAPYAKRFVKDKEVLSELLPPVTLLRFTIQGYRGVRFPRWVMGIPEYLPNLVEIVMDTLPKCIMLPPLGKLPNLEILHIGGMENLKKIDERFYGGTKAFPKLKELHIWSMQSLEEWDTMCSHTGNGVEELMFPSLESLEVLFCPKLRLSGCPPRADRWRIKESDNVLLSEGEDGLTCASSSPAVRNLIVQVESSKVPLHQWRFLHYLPAITSLEIIRCSYVAKSTPEIMENLSSLQSLCLQGNDMPDRICRTGKHQWVISESLPKWLAQLRSLKKMEISGYAYADIEVPMETMKNLSSLESLVVHECDIMTKLPQWLGALTTLKELVIRQMPELKKLHEGIQHLVSLKSLKVWRCQKITILPEWLGDLSALEELEIDDCSRIRCLPESIRRLSKLKKLDISGAKKISALPEWLVDLSALQELEINRCSGIKSLPASIQRLTKLSNLGTHRCPGLDRWRGLHELEKKLPDIKVYSDAKMLLKIDPPEIQLPFEVMKLVSCSLTLTNNTEKYIAYAFRPTEPSNYFTQPNSMGVVSPRSTCNLTVFLLAQKEAPPGMQCNDKFIVQTVQISETDHIIDIMEDIFDQNTTDAVVDEVQLKVTYVAVAPSHPITSFNDEFKEGPHTHSSTDQRE</sequence>
<comment type="catalytic activity">
    <reaction evidence="15">
        <text>L-seryl-[protein] + ATP = O-phospho-L-seryl-[protein] + ADP + H(+)</text>
        <dbReference type="Rhea" id="RHEA:17989"/>
        <dbReference type="Rhea" id="RHEA-COMP:9863"/>
        <dbReference type="Rhea" id="RHEA-COMP:11604"/>
        <dbReference type="ChEBI" id="CHEBI:15378"/>
        <dbReference type="ChEBI" id="CHEBI:29999"/>
        <dbReference type="ChEBI" id="CHEBI:30616"/>
        <dbReference type="ChEBI" id="CHEBI:83421"/>
        <dbReference type="ChEBI" id="CHEBI:456216"/>
        <dbReference type="EC" id="2.7.11.1"/>
    </reaction>
</comment>
<dbReference type="InterPro" id="IPR008271">
    <property type="entry name" value="Ser/Thr_kinase_AS"/>
</dbReference>
<dbReference type="InterPro" id="IPR027417">
    <property type="entry name" value="P-loop_NTPase"/>
</dbReference>
<evidence type="ECO:0000256" key="17">
    <source>
        <dbReference type="SAM" id="MobiDB-lite"/>
    </source>
</evidence>